<dbReference type="Proteomes" id="UP001232536">
    <property type="component" value="Unassembled WGS sequence"/>
</dbReference>
<sequence length="68" mass="7788">MPAERWWPEPDPRDDADALLRELMDERIRTRDQVRRDACGAAIELILDSGMRRTGPESLRTPGPVAKM</sequence>
<protein>
    <submittedName>
        <fullName evidence="1">Uncharacterized protein</fullName>
    </submittedName>
</protein>
<proteinExistence type="predicted"/>
<name>A0ABT9D9S6_9CELL</name>
<dbReference type="RefSeq" id="WP_304601258.1">
    <property type="nucleotide sequence ID" value="NZ_JAUQYP010000001.1"/>
</dbReference>
<keyword evidence="2" id="KW-1185">Reference proteome</keyword>
<organism evidence="1 2">
    <name type="scientific">Actinotalea lenta</name>
    <dbReference type="NCBI Taxonomy" id="3064654"/>
    <lineage>
        <taxon>Bacteria</taxon>
        <taxon>Bacillati</taxon>
        <taxon>Actinomycetota</taxon>
        <taxon>Actinomycetes</taxon>
        <taxon>Micrococcales</taxon>
        <taxon>Cellulomonadaceae</taxon>
        <taxon>Actinotalea</taxon>
    </lineage>
</organism>
<comment type="caution">
    <text evidence="1">The sequence shown here is derived from an EMBL/GenBank/DDBJ whole genome shotgun (WGS) entry which is preliminary data.</text>
</comment>
<accession>A0ABT9D9S6</accession>
<evidence type="ECO:0000313" key="2">
    <source>
        <dbReference type="Proteomes" id="UP001232536"/>
    </source>
</evidence>
<reference evidence="1 2" key="1">
    <citation type="submission" date="2023-07" db="EMBL/GenBank/DDBJ databases">
        <title>Description of novel actinomycetes strains, isolated from tidal flat sediment.</title>
        <authorList>
            <person name="Lu C."/>
        </authorList>
    </citation>
    <scope>NUCLEOTIDE SEQUENCE [LARGE SCALE GENOMIC DNA]</scope>
    <source>
        <strain evidence="1 2">SYSU T00b441</strain>
    </source>
</reference>
<evidence type="ECO:0000313" key="1">
    <source>
        <dbReference type="EMBL" id="MDO8107640.1"/>
    </source>
</evidence>
<dbReference type="EMBL" id="JAUQYP010000001">
    <property type="protein sequence ID" value="MDO8107640.1"/>
    <property type="molecule type" value="Genomic_DNA"/>
</dbReference>
<gene>
    <name evidence="1" type="ORF">Q6348_10575</name>
</gene>